<dbReference type="Pfam" id="PF03527">
    <property type="entry name" value="RHS"/>
    <property type="match status" value="1"/>
</dbReference>
<dbReference type="Pfam" id="PF25023">
    <property type="entry name" value="TEN_YD-shell"/>
    <property type="match status" value="2"/>
</dbReference>
<evidence type="ECO:0000259" key="4">
    <source>
        <dbReference type="Pfam" id="PF25023"/>
    </source>
</evidence>
<dbReference type="Pfam" id="PF20148">
    <property type="entry name" value="DUF6531"/>
    <property type="match status" value="1"/>
</dbReference>
<dbReference type="Gene3D" id="2.180.10.10">
    <property type="entry name" value="RHS repeat-associated core"/>
    <property type="match status" value="2"/>
</dbReference>
<evidence type="ECO:0000313" key="6">
    <source>
        <dbReference type="Proteomes" id="UP001243195"/>
    </source>
</evidence>
<dbReference type="PANTHER" id="PTHR32305">
    <property type="match status" value="1"/>
</dbReference>
<dbReference type="CDD" id="cd20743">
    <property type="entry name" value="FIX_RhsA-like"/>
    <property type="match status" value="1"/>
</dbReference>
<dbReference type="InterPro" id="IPR045351">
    <property type="entry name" value="DUF6531"/>
</dbReference>
<dbReference type="InterPro" id="IPR050708">
    <property type="entry name" value="T6SS_VgrG/RHS"/>
</dbReference>
<dbReference type="InterPro" id="IPR006530">
    <property type="entry name" value="YD"/>
</dbReference>
<comment type="caution">
    <text evidence="5">The sequence shown here is derived from an EMBL/GenBank/DDBJ whole genome shotgun (WGS) entry which is preliminary data.</text>
</comment>
<evidence type="ECO:0000256" key="1">
    <source>
        <dbReference type="ARBA" id="ARBA00022737"/>
    </source>
</evidence>
<evidence type="ECO:0000259" key="2">
    <source>
        <dbReference type="Pfam" id="PF03527"/>
    </source>
</evidence>
<evidence type="ECO:0000259" key="3">
    <source>
        <dbReference type="Pfam" id="PF20148"/>
    </source>
</evidence>
<dbReference type="InterPro" id="IPR001826">
    <property type="entry name" value="RHS"/>
</dbReference>
<keyword evidence="1" id="KW-0677">Repeat</keyword>
<dbReference type="NCBIfam" id="TIGR03696">
    <property type="entry name" value="Rhs_assc_core"/>
    <property type="match status" value="1"/>
</dbReference>
<proteinExistence type="predicted"/>
<organism evidence="5 6">
    <name type="scientific">Acinetobacter gerneri</name>
    <dbReference type="NCBI Taxonomy" id="202952"/>
    <lineage>
        <taxon>Bacteria</taxon>
        <taxon>Pseudomonadati</taxon>
        <taxon>Pseudomonadota</taxon>
        <taxon>Gammaproteobacteria</taxon>
        <taxon>Moraxellales</taxon>
        <taxon>Moraxellaceae</taxon>
        <taxon>Acinetobacter</taxon>
    </lineage>
</organism>
<dbReference type="RefSeq" id="WP_308957306.1">
    <property type="nucleotide sequence ID" value="NZ_JAVICY010000040.1"/>
</dbReference>
<dbReference type="InterPro" id="IPR022385">
    <property type="entry name" value="Rhs_assc_core"/>
</dbReference>
<dbReference type="EMBL" id="JAVIDA010000038">
    <property type="protein sequence ID" value="MDQ9073252.1"/>
    <property type="molecule type" value="Genomic_DNA"/>
</dbReference>
<reference evidence="5" key="1">
    <citation type="submission" date="2023-08" db="EMBL/GenBank/DDBJ databases">
        <title>Emergence of clinically-relevant ST2 carbapenem-resistant Acinetobacter baumannii strains in hospital sewages in Zhejiang, East of China.</title>
        <authorList>
            <person name="Kaichao C."/>
            <person name="Zhang R."/>
        </authorList>
    </citation>
    <scope>NUCLEOTIDE SEQUENCE</scope>
    <source>
        <strain evidence="5">M-SY-60</strain>
    </source>
</reference>
<protein>
    <submittedName>
        <fullName evidence="5">RHS repeat-associated core domain-containing protein</fullName>
    </submittedName>
</protein>
<feature type="domain" description="Teneurin-like YD-shell" evidence="4">
    <location>
        <begin position="773"/>
        <end position="978"/>
    </location>
</feature>
<dbReference type="InterPro" id="IPR056823">
    <property type="entry name" value="TEN-like_YD-shell"/>
</dbReference>
<dbReference type="Proteomes" id="UP001243195">
    <property type="component" value="Unassembled WGS sequence"/>
</dbReference>
<name>A0AAW8JKX5_9GAMM</name>
<feature type="domain" description="RHS protein conserved region" evidence="2">
    <location>
        <begin position="1418"/>
        <end position="1451"/>
    </location>
</feature>
<dbReference type="PANTHER" id="PTHR32305:SF15">
    <property type="entry name" value="PROTEIN RHSA-RELATED"/>
    <property type="match status" value="1"/>
</dbReference>
<feature type="domain" description="Teneurin-like YD-shell" evidence="4">
    <location>
        <begin position="1174"/>
        <end position="1337"/>
    </location>
</feature>
<sequence length="1682" mass="192694">MPVLVASTSTANLVGSTTKASGVRPKPNETNRPPEVAVVLVFNNTEQVKEDVKAGVDRFDLWLRDISGGTLTVERLQMVAGSLPILGNIMALIDVLNDILNITDNKLGSSAIDYVILGVDLIGVVPAPGTAGLRMGLRPALHLVKQKMKTGIKNSIKDAKQVLPAAIVEIIMQIIGDKAAGELAPQIDKLKNVAVQCIQQGGDYVYLFFCHLVVGLNNLKNGYPFETGAKTKAIEQKGNSPDTLAEWVGLSKGNRITSTPKQVVNFFAALPSFYTKVTKAAFYKASSVVIKSNPELERMVDLAIIDLFNKGKTTKAEILKLQNANSLFMQVLNTFVEVAKGAAAGAAIKAHGSSKVSKTRSTKTYEATGTQNTKVKDDVNRRKQCYNGTCNNITFATGNEFLVHQDFSLQAAVPITFDRIYASSLVPLDHGSLGARWISPYLLEIHYLEDKFQYLAEDGRIIDLPLMRVGDIHYNAIEEFTIKYVSEELMVIIHKDKLTEYYEKNDQHFRLSVLDWDNKQTLAVLYQHQFKKQSVVSDFVIKNGETELYHLKTKLNSQGKIAEIYLVSENEVENRVLAEYHYNHHGDLITAVNEFGSKYNYQYDQHFITRYTDLTGRGMNLEWDFKTYHHPKAVHEWADDGSYDTRLEWYPHIRLVFVTDAEGNETRYYFDLKGYTYRVIYPDGLEEWFVRDENKNLVEHIQLDGNVSHSKYDEQGNLIIHEQADGSDFYYGYDQQNNLTHFRDAEANIWQRTYDDRGNLLEEIDPLERSTKYQYNSMGLPVSIQDAKGGIKQLSYNKQGQLSKYIDCSGKETTWLYDERGRLKQTANALNEVTEYFYTELDQQVLSNTTNTNPNNKQHNAVGQLERIKHADDTEEHFIHDAEGRLLAHIDPKGQRTEYDYDLAGRISKRIDAAKQSLKYHWDKLGRLIKLTNENGASYQFQYDVMGRLLKEIDFDGKETIYHYSQASGELQRSVELAKATKDYSPKHRIQAFEFDAMGRLTQRTAGFSHNLEKLFLQQDDQDELNPENAIQRLEHAISEEFAYDGNGQLIQAKNLNSRVQFFYNEVGNLSHEHHHDHKTQRTSVWQHLYDELNNRTTTHRPDGQKVDWLLYGSGHVYGLALNGEDSVSFKRDDLHREIERHYANGISQQLQYNKEGRLILQNIEKDHEAGYQTNSNQNAQTQTKALLKRLYHYDKVGQLTDIHDKRRGHIEYKYDPVGRLLQANSSLGRETFAFDPANNIINSNKNNQQRHQDTYYEPTHKHGYNSLINNVVKDYLDLKYQYDDYGQLIRQMNGGHIQYFEWDALGRLIRSKNDKAETHYRYDALGRRIQKSKKDLLSRGYSETTQYGWDGDTLAFESSNQYTKHYIYEMGSFVPLIQATYRQQMNQHQTPQWEHGYDYDKDPLWHVSQKAEKFDRVWFYHCDHLGTPQEMSDQTGAIVWTAEYKAWGECKPESHLKRDIWDSEIITNNIRFQGQYYDDETGLHYNRYRYYSPYVGRFISKDPIGLLGGLNTFAYAPNPIGWIDPLGLSPIKPHNNCCRENNPCTGNNPSKFARSWQGKGVYRGKDSYQNVIVKKGTVLYTLYPHGNGTPNYFVDATQVMMTKGQGARVYNDALQVAHAGNVKGERPMRTKLHKFIVTKDTCMAHGKASKNPKLGAGGGWQYVVTDKDKYRLMPTGMVTEI</sequence>
<gene>
    <name evidence="5" type="ORF">RFH51_17525</name>
</gene>
<dbReference type="NCBIfam" id="TIGR01643">
    <property type="entry name" value="YD_repeat_2x"/>
    <property type="match status" value="6"/>
</dbReference>
<evidence type="ECO:0000313" key="5">
    <source>
        <dbReference type="EMBL" id="MDQ9073252.1"/>
    </source>
</evidence>
<feature type="domain" description="DUF6531" evidence="3">
    <location>
        <begin position="392"/>
        <end position="463"/>
    </location>
</feature>
<accession>A0AAW8JKX5</accession>